<name>A0A507B5T1_9PEZI</name>
<keyword evidence="4 9" id="KW-0732">Signal</keyword>
<feature type="transmembrane region" description="Helical" evidence="8">
    <location>
        <begin position="202"/>
        <end position="223"/>
    </location>
</feature>
<evidence type="ECO:0000313" key="12">
    <source>
        <dbReference type="Proteomes" id="UP000319257"/>
    </source>
</evidence>
<dbReference type="EMBL" id="SKBQ01000028">
    <property type="protein sequence ID" value="TPX14456.1"/>
    <property type="molecule type" value="Genomic_DNA"/>
</dbReference>
<feature type="chain" id="PRO_5021335200" description="ML-like domain-containing protein" evidence="9">
    <location>
        <begin position="27"/>
        <end position="943"/>
    </location>
</feature>
<evidence type="ECO:0000313" key="11">
    <source>
        <dbReference type="EMBL" id="TPX14456.1"/>
    </source>
</evidence>
<evidence type="ECO:0000256" key="6">
    <source>
        <dbReference type="ARBA" id="ARBA00023136"/>
    </source>
</evidence>
<evidence type="ECO:0000256" key="8">
    <source>
        <dbReference type="SAM" id="Phobius"/>
    </source>
</evidence>
<feature type="transmembrane region" description="Helical" evidence="8">
    <location>
        <begin position="459"/>
        <end position="482"/>
    </location>
</feature>
<keyword evidence="3 8" id="KW-0812">Transmembrane</keyword>
<protein>
    <recommendedName>
        <fullName evidence="10">ML-like domain-containing protein</fullName>
    </recommendedName>
</protein>
<dbReference type="Pfam" id="PF14558">
    <property type="entry name" value="TRP_N"/>
    <property type="match status" value="1"/>
</dbReference>
<feature type="transmembrane region" description="Helical" evidence="8">
    <location>
        <begin position="235"/>
        <end position="257"/>
    </location>
</feature>
<evidence type="ECO:0000256" key="1">
    <source>
        <dbReference type="ARBA" id="ARBA00004141"/>
    </source>
</evidence>
<proteinExistence type="inferred from homology"/>
<dbReference type="PANTHER" id="PTHR31145:SF7">
    <property type="entry name" value="TRP-LIKE ION CHANNEL"/>
    <property type="match status" value="1"/>
</dbReference>
<organism evidence="11 12">
    <name type="scientific">Thyridium curvatum</name>
    <dbReference type="NCBI Taxonomy" id="1093900"/>
    <lineage>
        <taxon>Eukaryota</taxon>
        <taxon>Fungi</taxon>
        <taxon>Dikarya</taxon>
        <taxon>Ascomycota</taxon>
        <taxon>Pezizomycotina</taxon>
        <taxon>Sordariomycetes</taxon>
        <taxon>Sordariomycetidae</taxon>
        <taxon>Thyridiales</taxon>
        <taxon>Thyridiaceae</taxon>
        <taxon>Thyridium</taxon>
    </lineage>
</organism>
<comment type="subcellular location">
    <subcellularLocation>
        <location evidence="1">Membrane</location>
        <topology evidence="1">Multi-pass membrane protein</topology>
    </subcellularLocation>
</comment>
<evidence type="ECO:0000256" key="5">
    <source>
        <dbReference type="ARBA" id="ARBA00022989"/>
    </source>
</evidence>
<dbReference type="RefSeq" id="XP_030996167.1">
    <property type="nucleotide sequence ID" value="XM_031139940.1"/>
</dbReference>
<dbReference type="InterPro" id="IPR032800">
    <property type="entry name" value="TRP_N"/>
</dbReference>
<feature type="region of interest" description="Disordered" evidence="7">
    <location>
        <begin position="721"/>
        <end position="751"/>
    </location>
</feature>
<feature type="compositionally biased region" description="Basic and acidic residues" evidence="7">
    <location>
        <begin position="928"/>
        <end position="943"/>
    </location>
</feature>
<feature type="domain" description="ML-like" evidence="10">
    <location>
        <begin position="50"/>
        <end position="194"/>
    </location>
</feature>
<keyword evidence="6 8" id="KW-0472">Membrane</keyword>
<gene>
    <name evidence="11" type="ORF">E0L32_005420</name>
</gene>
<keyword evidence="12" id="KW-1185">Reference proteome</keyword>
<feature type="transmembrane region" description="Helical" evidence="8">
    <location>
        <begin position="656"/>
        <end position="685"/>
    </location>
</feature>
<reference evidence="11 12" key="1">
    <citation type="submission" date="2019-06" db="EMBL/GenBank/DDBJ databases">
        <title>Draft genome sequence of the filamentous fungus Phialemoniopsis curvata isolated from diesel fuel.</title>
        <authorList>
            <person name="Varaljay V.A."/>
            <person name="Lyon W.J."/>
            <person name="Crouch A.L."/>
            <person name="Drake C.E."/>
            <person name="Hollomon J.M."/>
            <person name="Nadeau L.J."/>
            <person name="Nunn H.S."/>
            <person name="Stevenson B.S."/>
            <person name="Bojanowski C.L."/>
            <person name="Crookes-Goodson W.J."/>
        </authorList>
    </citation>
    <scope>NUCLEOTIDE SEQUENCE [LARGE SCALE GENOMIC DNA]</scope>
    <source>
        <strain evidence="11 12">D216</strain>
    </source>
</reference>
<dbReference type="InterPro" id="IPR040241">
    <property type="entry name" value="TRP_Flc/Pkd2-like"/>
</dbReference>
<evidence type="ECO:0000256" key="9">
    <source>
        <dbReference type="SAM" id="SignalP"/>
    </source>
</evidence>
<feature type="compositionally biased region" description="Low complexity" evidence="7">
    <location>
        <begin position="798"/>
        <end position="818"/>
    </location>
</feature>
<feature type="region of interest" description="Disordered" evidence="7">
    <location>
        <begin position="783"/>
        <end position="943"/>
    </location>
</feature>
<dbReference type="STRING" id="1093900.A0A507B5T1"/>
<dbReference type="GeneID" id="41972867"/>
<evidence type="ECO:0000256" key="3">
    <source>
        <dbReference type="ARBA" id="ARBA00022692"/>
    </source>
</evidence>
<dbReference type="InParanoid" id="A0A507B5T1"/>
<feature type="compositionally biased region" description="Acidic residues" evidence="7">
    <location>
        <begin position="911"/>
        <end position="920"/>
    </location>
</feature>
<dbReference type="AlphaFoldDB" id="A0A507B5T1"/>
<keyword evidence="5 8" id="KW-1133">Transmembrane helix</keyword>
<comment type="caution">
    <text evidence="11">The sequence shown here is derived from an EMBL/GenBank/DDBJ whole genome shotgun (WGS) entry which is preliminary data.</text>
</comment>
<feature type="compositionally biased region" description="Polar residues" evidence="7">
    <location>
        <begin position="896"/>
        <end position="905"/>
    </location>
</feature>
<feature type="transmembrane region" description="Helical" evidence="8">
    <location>
        <begin position="377"/>
        <end position="403"/>
    </location>
</feature>
<evidence type="ECO:0000256" key="7">
    <source>
        <dbReference type="SAM" id="MobiDB-lite"/>
    </source>
</evidence>
<accession>A0A507B5T1</accession>
<feature type="transmembrane region" description="Helical" evidence="8">
    <location>
        <begin position="572"/>
        <end position="592"/>
    </location>
</feature>
<evidence type="ECO:0000256" key="2">
    <source>
        <dbReference type="ARBA" id="ARBA00010642"/>
    </source>
</evidence>
<dbReference type="PANTHER" id="PTHR31145">
    <property type="entry name" value="INTEGRAL MEMBRANE PROTEIN (AFU_ORTHOLOGUE AFUA_7G01610)"/>
    <property type="match status" value="1"/>
</dbReference>
<sequence>MADSRRRLFGAVLLCWVFYLIGFSQARETKYITGTDAQGITRQLAVDRYPALYTGDFGDCLGGQSLFNITKLDAAYYTDNSSVIFHLDGTSNLRNESLMVVITLEAYGEERYSQTIDPCTAIFMRDTMCPLNASKPISAYAGFIIGPQQVGSIPSIAFDIPDFEGSIKFQIFANSSQTEIGCFQAVMTNGNTFSHPEAVGPVLGVFLLVGIIASLATAIYGVSIPHMRTHYAHSISVLVMFETLQAIFFSGALSVNWPSVLPAFWSNFAWSAGIIRSSSMVNSLDGFAGISGNASQAGGAGSSVINSGGGMARKIYGRSLQTGEAVGHLMKRKTFNESDPYDYKWGGDPVSPGMPAPGTWTGFPATLSMAGVPSGDAFLISLIWFLVLLGLVIISVLALKGSLEMLARFKRIKEDRLAYFRSHYWNYTLLAVLRTFFIAFSAMTTFAIFQFAIHGSTGATAIAAIVFILFLAGVGGIAWYACHFRLRFGNFSIRPDTVVFHQTRIVKVIPCLLPTRTSTLTARGLTPRANASLPFFRIHYDDQDPNRATVHKDQAYVKRFGWLSARYRRTRWWFFVYYLAYQLIRAAFIGGAGASPLAQVYGLLVVEIVAFVVIAKLDPFEGSRNTALAVWMLSISKVVTTGLSIAFLPAFNLNRIIATVLGVIIIVVQGFLVIAMMILIVLGAISSWMSLTRNREEFEPEWLDGLRLRYFENLDKKAADLPTPASEKKDKKGKGKEKDGSDEPEVPKEPYFSVNTVRRAPKIEDEKEPLDELAEMAAIASQSGAREYYRPTNRRSRAYSAGSRYSVNSVTSTNSVTTLPKSGRQHRASWSSKDIAEWDASVTKSEINNPTRSRRVSSSSLNHAYKDSDRSSTPLIGRPGSGTNGRRSITPLPPSSLRNSMTPGSPTKEIPEEEEGEDSEVSPITDIPEEKLDEEKTDRPLAP</sequence>
<dbReference type="GO" id="GO:0016020">
    <property type="term" value="C:membrane"/>
    <property type="evidence" value="ECO:0007669"/>
    <property type="project" value="UniProtKB-SubCell"/>
</dbReference>
<feature type="transmembrane region" description="Helical" evidence="8">
    <location>
        <begin position="627"/>
        <end position="650"/>
    </location>
</feature>
<feature type="transmembrane region" description="Helical" evidence="8">
    <location>
        <begin position="424"/>
        <end position="453"/>
    </location>
</feature>
<dbReference type="Proteomes" id="UP000319257">
    <property type="component" value="Unassembled WGS sequence"/>
</dbReference>
<dbReference type="Pfam" id="PF06011">
    <property type="entry name" value="TRP"/>
    <property type="match status" value="1"/>
</dbReference>
<dbReference type="GO" id="GO:0009272">
    <property type="term" value="P:fungal-type cell wall biogenesis"/>
    <property type="evidence" value="ECO:0007669"/>
    <property type="project" value="TreeGrafter"/>
</dbReference>
<evidence type="ECO:0000259" key="10">
    <source>
        <dbReference type="SMART" id="SM01320"/>
    </source>
</evidence>
<dbReference type="OrthoDB" id="5377623at2759"/>
<feature type="compositionally biased region" description="Basic and acidic residues" evidence="7">
    <location>
        <begin position="726"/>
        <end position="748"/>
    </location>
</feature>
<dbReference type="GO" id="GO:0055085">
    <property type="term" value="P:transmembrane transport"/>
    <property type="evidence" value="ECO:0007669"/>
    <property type="project" value="TreeGrafter"/>
</dbReference>
<dbReference type="SMART" id="SM01320">
    <property type="entry name" value="TRP_N"/>
    <property type="match status" value="1"/>
</dbReference>
<feature type="compositionally biased region" description="Polar residues" evidence="7">
    <location>
        <begin position="842"/>
        <end position="862"/>
    </location>
</feature>
<dbReference type="InterPro" id="IPR010308">
    <property type="entry name" value="TRP_C"/>
</dbReference>
<feature type="transmembrane region" description="Helical" evidence="8">
    <location>
        <begin position="598"/>
        <end position="615"/>
    </location>
</feature>
<evidence type="ECO:0000256" key="4">
    <source>
        <dbReference type="ARBA" id="ARBA00022729"/>
    </source>
</evidence>
<feature type="signal peptide" evidence="9">
    <location>
        <begin position="1"/>
        <end position="26"/>
    </location>
</feature>
<comment type="similarity">
    <text evidence="2">Belongs to the transient receptor potential (TRP) ion channel family.</text>
</comment>